<reference evidence="1" key="1">
    <citation type="submission" date="2019-03" db="EMBL/GenBank/DDBJ databases">
        <title>Single cell metagenomics reveals metabolic interactions within the superorganism composed of flagellate Streblomastix strix and complex community of Bacteroidetes bacteria on its surface.</title>
        <authorList>
            <person name="Treitli S.C."/>
            <person name="Kolisko M."/>
            <person name="Husnik F."/>
            <person name="Keeling P."/>
            <person name="Hampl V."/>
        </authorList>
    </citation>
    <scope>NUCLEOTIDE SEQUENCE</scope>
    <source>
        <strain evidence="1">STM</strain>
    </source>
</reference>
<proteinExistence type="predicted"/>
<organism evidence="1">
    <name type="scientific">termite gut metagenome</name>
    <dbReference type="NCBI Taxonomy" id="433724"/>
    <lineage>
        <taxon>unclassified sequences</taxon>
        <taxon>metagenomes</taxon>
        <taxon>organismal metagenomes</taxon>
    </lineage>
</organism>
<comment type="caution">
    <text evidence="1">The sequence shown here is derived from an EMBL/GenBank/DDBJ whole genome shotgun (WGS) entry which is preliminary data.</text>
</comment>
<gene>
    <name evidence="1" type="ORF">EZS27_010490</name>
</gene>
<feature type="non-terminal residue" evidence="1">
    <location>
        <position position="49"/>
    </location>
</feature>
<sequence length="49" mass="5621">MKRSISFIIAIFLLGVHIPQWSSFNLDYTFVDGIYLVGRYGIILNCEVP</sequence>
<evidence type="ECO:0000313" key="1">
    <source>
        <dbReference type="EMBL" id="KAA6341740.1"/>
    </source>
</evidence>
<name>A0A5J4S8R0_9ZZZZ</name>
<dbReference type="EMBL" id="SNRY01000369">
    <property type="protein sequence ID" value="KAA6341740.1"/>
    <property type="molecule type" value="Genomic_DNA"/>
</dbReference>
<dbReference type="AlphaFoldDB" id="A0A5J4S8R0"/>
<protein>
    <submittedName>
        <fullName evidence="1">Uncharacterized protein</fullName>
    </submittedName>
</protein>
<accession>A0A5J4S8R0</accession>